<comment type="subcellular location">
    <subcellularLocation>
        <location evidence="1">Cell projection</location>
        <location evidence="1">Cilium</location>
    </subcellularLocation>
</comment>
<protein>
    <recommendedName>
        <fullName evidence="2">Intraflagellar transport protein 122 homolog</fullName>
    </recommendedName>
</protein>
<feature type="domain" description="IFT122 zinc ribbon" evidence="9">
    <location>
        <begin position="1000"/>
        <end position="1039"/>
    </location>
</feature>
<dbReference type="PANTHER" id="PTHR12764">
    <property type="entry name" value="WD REPEAT DOMAIN-RELATED"/>
    <property type="match status" value="1"/>
</dbReference>
<dbReference type="Pfam" id="PF25143">
    <property type="entry name" value="Zn_ribbon_IFT122_C"/>
    <property type="match status" value="1"/>
</dbReference>
<dbReference type="GO" id="GO:1905515">
    <property type="term" value="P:non-motile cilium assembly"/>
    <property type="evidence" value="ECO:0007669"/>
    <property type="project" value="TreeGrafter"/>
</dbReference>
<dbReference type="HOGENOM" id="CLU_008896_0_0_1"/>
<evidence type="ECO:0000259" key="9">
    <source>
        <dbReference type="Pfam" id="PF25144"/>
    </source>
</evidence>
<dbReference type="InterPro" id="IPR056152">
    <property type="entry name" value="Beta-prop_IFT122_2nd"/>
</dbReference>
<dbReference type="AlphaFoldDB" id="T1KNY1"/>
<dbReference type="InterPro" id="IPR056153">
    <property type="entry name" value="Beta-prop_IFT122_1st"/>
</dbReference>
<accession>T1KNY1</accession>
<evidence type="ECO:0000313" key="11">
    <source>
        <dbReference type="EnsemblMetazoa" id="tetur16g02600.1"/>
    </source>
</evidence>
<dbReference type="Gene3D" id="2.130.10.10">
    <property type="entry name" value="YVTN repeat-like/Quinoprotein amine dehydrogenase"/>
    <property type="match status" value="2"/>
</dbReference>
<reference evidence="12" key="1">
    <citation type="submission" date="2011-08" db="EMBL/GenBank/DDBJ databases">
        <authorList>
            <person name="Rombauts S."/>
        </authorList>
    </citation>
    <scope>NUCLEOTIDE SEQUENCE</scope>
    <source>
        <strain evidence="12">London</strain>
    </source>
</reference>
<keyword evidence="12" id="KW-1185">Reference proteome</keyword>
<dbReference type="STRING" id="32264.T1KNY1"/>
<dbReference type="GO" id="GO:0097730">
    <property type="term" value="C:non-motile cilium"/>
    <property type="evidence" value="ECO:0007669"/>
    <property type="project" value="TreeGrafter"/>
</dbReference>
<evidence type="ECO:0000259" key="7">
    <source>
        <dbReference type="Pfam" id="PF23377"/>
    </source>
</evidence>
<evidence type="ECO:0000256" key="1">
    <source>
        <dbReference type="ARBA" id="ARBA00004138"/>
    </source>
</evidence>
<evidence type="ECO:0000256" key="6">
    <source>
        <dbReference type="ARBA" id="ARBA00023273"/>
    </source>
</evidence>
<dbReference type="InterPro" id="IPR015943">
    <property type="entry name" value="WD40/YVTN_repeat-like_dom_sf"/>
</dbReference>
<feature type="domain" description="IFT122 first beta-propeller" evidence="8">
    <location>
        <begin position="196"/>
        <end position="294"/>
    </location>
</feature>
<dbReference type="eggNOG" id="KOG1538">
    <property type="taxonomic scope" value="Eukaryota"/>
</dbReference>
<dbReference type="InterPro" id="IPR056838">
    <property type="entry name" value="Zn_ribbon_IFT122"/>
</dbReference>
<dbReference type="Pfam" id="PF23377">
    <property type="entry name" value="Beta-prop_IFT122_2nd"/>
    <property type="match status" value="1"/>
</dbReference>
<dbReference type="EMBL" id="CAEY01000278">
    <property type="status" value="NOT_ANNOTATED_CDS"/>
    <property type="molecule type" value="Genomic_DNA"/>
</dbReference>
<evidence type="ECO:0000259" key="10">
    <source>
        <dbReference type="Pfam" id="PF25295"/>
    </source>
</evidence>
<dbReference type="Pfam" id="PF25144">
    <property type="entry name" value="Zn_ribbon_IFT122"/>
    <property type="match status" value="1"/>
</dbReference>
<keyword evidence="3" id="KW-0853">WD repeat</keyword>
<feature type="domain" description="IFT122 second beta-propeller" evidence="7">
    <location>
        <begin position="299"/>
        <end position="554"/>
    </location>
</feature>
<dbReference type="Pfam" id="PF25295">
    <property type="entry name" value="TPR_IFT122"/>
    <property type="match status" value="1"/>
</dbReference>
<dbReference type="GO" id="GO:0035721">
    <property type="term" value="P:intraciliary retrograde transport"/>
    <property type="evidence" value="ECO:0007669"/>
    <property type="project" value="TreeGrafter"/>
</dbReference>
<dbReference type="SUPFAM" id="SSF50978">
    <property type="entry name" value="WD40 repeat-like"/>
    <property type="match status" value="2"/>
</dbReference>
<name>T1KNY1_TETUR</name>
<evidence type="ECO:0000256" key="2">
    <source>
        <dbReference type="ARBA" id="ARBA00019442"/>
    </source>
</evidence>
<evidence type="ECO:0000256" key="4">
    <source>
        <dbReference type="ARBA" id="ARBA00022737"/>
    </source>
</evidence>
<organism evidence="11 12">
    <name type="scientific">Tetranychus urticae</name>
    <name type="common">Two-spotted spider mite</name>
    <dbReference type="NCBI Taxonomy" id="32264"/>
    <lineage>
        <taxon>Eukaryota</taxon>
        <taxon>Metazoa</taxon>
        <taxon>Ecdysozoa</taxon>
        <taxon>Arthropoda</taxon>
        <taxon>Chelicerata</taxon>
        <taxon>Arachnida</taxon>
        <taxon>Acari</taxon>
        <taxon>Acariformes</taxon>
        <taxon>Trombidiformes</taxon>
        <taxon>Prostigmata</taxon>
        <taxon>Eleutherengona</taxon>
        <taxon>Raphignathae</taxon>
        <taxon>Tetranychoidea</taxon>
        <taxon>Tetranychidae</taxon>
        <taxon>Tetranychus</taxon>
    </lineage>
</organism>
<dbReference type="InterPro" id="IPR039857">
    <property type="entry name" value="Ift122/121"/>
</dbReference>
<dbReference type="InterPro" id="IPR036322">
    <property type="entry name" value="WD40_repeat_dom_sf"/>
</dbReference>
<evidence type="ECO:0000256" key="3">
    <source>
        <dbReference type="ARBA" id="ARBA00022574"/>
    </source>
</evidence>
<keyword evidence="6" id="KW-0966">Cell projection</keyword>
<dbReference type="FunFam" id="1.25.40.470:FF:000005">
    <property type="entry name" value="Intraflagellar transport protein 122 homolog"/>
    <property type="match status" value="1"/>
</dbReference>
<keyword evidence="4" id="KW-0677">Repeat</keyword>
<dbReference type="Proteomes" id="UP000015104">
    <property type="component" value="Unassembled WGS sequence"/>
</dbReference>
<dbReference type="InterPro" id="IPR001680">
    <property type="entry name" value="WD40_rpt"/>
</dbReference>
<dbReference type="Gene3D" id="1.25.40.470">
    <property type="match status" value="1"/>
</dbReference>
<dbReference type="GO" id="GO:0061512">
    <property type="term" value="P:protein localization to cilium"/>
    <property type="evidence" value="ECO:0007669"/>
    <property type="project" value="TreeGrafter"/>
</dbReference>
<proteinExistence type="predicted"/>
<dbReference type="EnsemblMetazoa" id="tetur16g02600.1">
    <property type="protein sequence ID" value="tetur16g02600.1"/>
    <property type="gene ID" value="tetur16g02600"/>
</dbReference>
<dbReference type="Pfam" id="PF23381">
    <property type="entry name" value="Beta-prop_IFT122_1st"/>
    <property type="match status" value="2"/>
</dbReference>
<evidence type="ECO:0000259" key="8">
    <source>
        <dbReference type="Pfam" id="PF23381"/>
    </source>
</evidence>
<dbReference type="SMART" id="SM00320">
    <property type="entry name" value="WD40"/>
    <property type="match status" value="6"/>
</dbReference>
<keyword evidence="5" id="KW-0969">Cilium</keyword>
<dbReference type="PANTHER" id="PTHR12764:SF4">
    <property type="entry name" value="INTRAFLAGELLAR TRANSPORT PROTEIN 122 HOMOLOG"/>
    <property type="match status" value="1"/>
</dbReference>
<evidence type="ECO:0000256" key="5">
    <source>
        <dbReference type="ARBA" id="ARBA00023069"/>
    </source>
</evidence>
<reference evidence="11" key="2">
    <citation type="submission" date="2015-06" db="UniProtKB">
        <authorList>
            <consortium name="EnsemblMetazoa"/>
        </authorList>
    </citation>
    <scope>IDENTIFICATION</scope>
</reference>
<dbReference type="GO" id="GO:0030991">
    <property type="term" value="C:intraciliary transport particle A"/>
    <property type="evidence" value="ECO:0007669"/>
    <property type="project" value="TreeGrafter"/>
</dbReference>
<sequence>MRSNLLWKEQFNDREGSPLCMYDVVFSPDNNHVAATAGTNIYIYNSKDGILVTSLKNHRETVNLSYGRRFASGSADKQVIIWTSKYEGILKYSHNESVRCLQFNPITGQLVSCANLDFGIWSPDQKSVIKHKISSPINCCAWSSDGHHLALGTNAGYISIRSRVGEEKQRIDKMSSMAGSIWGITFITSKDDETITFATADWSKSLTFFDISGKQLGKDRPLGFEPLSLQSFSNGDYLIISGTNREAILHSKDGITIGSIHKDSGWIWAAKPSPDGSKVAMSTQNGNLVVCELIFSTVHSLYRDRYAYRENMSDVIIQHLIKEEKVRIKCRDLVKKLAIFKNRLAIQLPERVVIYELISDDASPDDMQYKMKDKINQKFECTSLIVTSNCLVICTEKKLQCYSFKGHLEREWVLDSPIRYLKAIGGAVGRESMLIGLKSGQIVQIFINNPFPVSIVKINNPVRCLDLSMFRKKLAVVDDKNNLYVYDMSTKDLIYQEKNANSVTWNSQFEDMLCFSGSGNLSIKASDFPVHRQQLQGFVVGFCGAKVFCLNLETISFIEVSQSVSMYQYIERRQFKEAYQTACLKVTDYDWEQLAHGALDAVELDIAKKAFTRTRNYLYLELIHNYLVSGLTSNKSTEISFLGDVAAYRGQFSEAAKLYKQAGHDDKAVNMYTDLRMFDQAQDLVRSSDAAYKKQLAVKRADWVHNINEPRAAAEMYLSAGDVTKAIEIMGQHGWIDMLMGVIRNLDKGDHHNLSLCASYLIKHKQYFSAAEVYDKMGDHLNLAKVYVESNQWEEAFKLVNQYPDMKQIVYLPYAKWLAENDKFIEAQQAFHKAGSISEALNFLNQLMENAINERRFNDASYYCWILSTQCLELAASSSPESTKRAKLLDKFHQFQTHADIYFAYHNIHRYIEEPFTSFFPDALFSMARYLYHETLQLDLPGISKVSILYAFAKQGRNLGAFKLARLIYEKLHSLKIPSRFQEAIEMADVTIRAKPFSDSEDLLPLCYRCSTTNPLYNNKGNQCINCRQPYIFSFANFGKLTQTHLVFDILPLVEFILEDGLSEEEALKIINHESVTFKSLLQPKVNVKSANEGEGNWKEEYNSDYQALRFDDNDQLDATSYDLETGIERTSSWAEDPFTEQMATFQESDLDFKPIAVDAKLLATINPSDILVVKWPSPLKIRFYRNLMPDIQISLCQFCFRFFHTDELEMQILQHGHCPVCRNQSKLTGNI</sequence>
<evidence type="ECO:0000313" key="12">
    <source>
        <dbReference type="Proteomes" id="UP000015104"/>
    </source>
</evidence>
<dbReference type="InterPro" id="IPR057411">
    <property type="entry name" value="TPR_IFT122"/>
</dbReference>
<feature type="domain" description="IFT122 first beta-propeller" evidence="8">
    <location>
        <begin position="15"/>
        <end position="191"/>
    </location>
</feature>
<feature type="domain" description="Intraflagellar transport protein 122 homolog TPR" evidence="10">
    <location>
        <begin position="562"/>
        <end position="946"/>
    </location>
</feature>